<sequence>MSTSTTPSPESFPKIDIVPTIGMDLIGIIFAAVFYGITCLQAIFYYRTYPKDKLVLKLLVIILWALDTLSLALFSHGVYTYLVLDFADPLSLEDIVWSIYSEPVVTAAIALIVHLFLVYRIRTWLVNILRHSGVHIVFSSLDGGFDYIYYVYKTMSSFPSTTNLSHPVRNSGDQEITSHAKLYWIAIAGIVSTSVIDLIIAASISWLLYQNRNGFSHTERVIHTLTMFVITTGFITASLTLAVMISNIASPNTLISQMIEMSTSKAYTNTFLATLNSRQSIRGYPTTFESSKIGPANDYVLPFRAASRAQISDFDPTVDNPRMLTGEQKSERSSDIERVFTK</sequence>
<protein>
    <submittedName>
        <fullName evidence="1">Uncharacterized protein</fullName>
    </submittedName>
</protein>
<comment type="caution">
    <text evidence="1">The sequence shown here is derived from an EMBL/GenBank/DDBJ whole genome shotgun (WGS) entry which is preliminary data.</text>
</comment>
<gene>
    <name evidence="1" type="ORF">BJ138DRAFT_1114709</name>
</gene>
<reference evidence="1" key="1">
    <citation type="journal article" date="2021" name="New Phytol.">
        <title>Evolutionary innovations through gain and loss of genes in the ectomycorrhizal Boletales.</title>
        <authorList>
            <person name="Wu G."/>
            <person name="Miyauchi S."/>
            <person name="Morin E."/>
            <person name="Kuo A."/>
            <person name="Drula E."/>
            <person name="Varga T."/>
            <person name="Kohler A."/>
            <person name="Feng B."/>
            <person name="Cao Y."/>
            <person name="Lipzen A."/>
            <person name="Daum C."/>
            <person name="Hundley H."/>
            <person name="Pangilinan J."/>
            <person name="Johnson J."/>
            <person name="Barry K."/>
            <person name="LaButti K."/>
            <person name="Ng V."/>
            <person name="Ahrendt S."/>
            <person name="Min B."/>
            <person name="Choi I.G."/>
            <person name="Park H."/>
            <person name="Plett J.M."/>
            <person name="Magnuson J."/>
            <person name="Spatafora J.W."/>
            <person name="Nagy L.G."/>
            <person name="Henrissat B."/>
            <person name="Grigoriev I.V."/>
            <person name="Yang Z.L."/>
            <person name="Xu J."/>
            <person name="Martin F.M."/>
        </authorList>
    </citation>
    <scope>NUCLEOTIDE SEQUENCE</scope>
    <source>
        <strain evidence="1">ATCC 28755</strain>
    </source>
</reference>
<name>A0ACB8A947_9AGAM</name>
<keyword evidence="2" id="KW-1185">Reference proteome</keyword>
<proteinExistence type="predicted"/>
<dbReference type="EMBL" id="MU267743">
    <property type="protein sequence ID" value="KAH7909762.1"/>
    <property type="molecule type" value="Genomic_DNA"/>
</dbReference>
<dbReference type="Proteomes" id="UP000790377">
    <property type="component" value="Unassembled WGS sequence"/>
</dbReference>
<evidence type="ECO:0000313" key="2">
    <source>
        <dbReference type="Proteomes" id="UP000790377"/>
    </source>
</evidence>
<evidence type="ECO:0000313" key="1">
    <source>
        <dbReference type="EMBL" id="KAH7909762.1"/>
    </source>
</evidence>
<accession>A0ACB8A947</accession>
<organism evidence="1 2">
    <name type="scientific">Hygrophoropsis aurantiaca</name>
    <dbReference type="NCBI Taxonomy" id="72124"/>
    <lineage>
        <taxon>Eukaryota</taxon>
        <taxon>Fungi</taxon>
        <taxon>Dikarya</taxon>
        <taxon>Basidiomycota</taxon>
        <taxon>Agaricomycotina</taxon>
        <taxon>Agaricomycetes</taxon>
        <taxon>Agaricomycetidae</taxon>
        <taxon>Boletales</taxon>
        <taxon>Coniophorineae</taxon>
        <taxon>Hygrophoropsidaceae</taxon>
        <taxon>Hygrophoropsis</taxon>
    </lineage>
</organism>